<feature type="domain" description="NfeD-like C-terminal" evidence="5">
    <location>
        <begin position="88"/>
        <end position="149"/>
    </location>
</feature>
<dbReference type="InterPro" id="IPR012340">
    <property type="entry name" value="NA-bd_OB-fold"/>
</dbReference>
<dbReference type="AlphaFoldDB" id="A0A160KS03"/>
<keyword evidence="3" id="KW-1133">Transmembrane helix</keyword>
<dbReference type="Pfam" id="PF01957">
    <property type="entry name" value="NfeD"/>
    <property type="match status" value="1"/>
</dbReference>
<dbReference type="EMBL" id="CP015515">
    <property type="protein sequence ID" value="AND16456.1"/>
    <property type="molecule type" value="Genomic_DNA"/>
</dbReference>
<comment type="subcellular location">
    <subcellularLocation>
        <location evidence="1">Membrane</location>
        <topology evidence="1">Multi-pass membrane protein</topology>
    </subcellularLocation>
</comment>
<dbReference type="GO" id="GO:0005886">
    <property type="term" value="C:plasma membrane"/>
    <property type="evidence" value="ECO:0007669"/>
    <property type="project" value="TreeGrafter"/>
</dbReference>
<dbReference type="RefSeq" id="WP_068253089.1">
    <property type="nucleotide sequence ID" value="NZ_CP015515.1"/>
</dbReference>
<keyword evidence="2" id="KW-0812">Transmembrane</keyword>
<dbReference type="Proteomes" id="UP000077071">
    <property type="component" value="Chromosome"/>
</dbReference>
<dbReference type="PANTHER" id="PTHR33507">
    <property type="entry name" value="INNER MEMBRANE PROTEIN YBBJ"/>
    <property type="match status" value="1"/>
</dbReference>
<sequence>MDAVTQYAWILWLALILIFVIIEMITLEFTFLMLAVGSIGGLLVGLVGAPFWIQVPVAAILAALLLFTVRPPLLRLLKRGGDPTPSGADALLGLAGSVVIAGPGAGQVKLANGETWTVRLSPLVQDRTLGVGERVVVTAIEGATAVVVPAERSTS</sequence>
<dbReference type="KEGG" id="rtn:A6122_1312"/>
<dbReference type="STRING" id="33888.A6122_1312"/>
<keyword evidence="4" id="KW-0472">Membrane</keyword>
<protein>
    <recommendedName>
        <fullName evidence="5">NfeD-like C-terminal domain-containing protein</fullName>
    </recommendedName>
</protein>
<accession>A0A160KS03</accession>
<evidence type="ECO:0000256" key="3">
    <source>
        <dbReference type="ARBA" id="ARBA00022989"/>
    </source>
</evidence>
<evidence type="ECO:0000256" key="1">
    <source>
        <dbReference type="ARBA" id="ARBA00004141"/>
    </source>
</evidence>
<dbReference type="InterPro" id="IPR052165">
    <property type="entry name" value="Membrane_assoc_protease"/>
</dbReference>
<dbReference type="OrthoDB" id="5023964at2"/>
<evidence type="ECO:0000256" key="2">
    <source>
        <dbReference type="ARBA" id="ARBA00022692"/>
    </source>
</evidence>
<dbReference type="PANTHER" id="PTHR33507:SF3">
    <property type="entry name" value="INNER MEMBRANE PROTEIN YBBJ"/>
    <property type="match status" value="1"/>
</dbReference>
<organism evidence="6 7">
    <name type="scientific">Rathayibacter tritici</name>
    <dbReference type="NCBI Taxonomy" id="33888"/>
    <lineage>
        <taxon>Bacteria</taxon>
        <taxon>Bacillati</taxon>
        <taxon>Actinomycetota</taxon>
        <taxon>Actinomycetes</taxon>
        <taxon>Micrococcales</taxon>
        <taxon>Microbacteriaceae</taxon>
        <taxon>Rathayibacter</taxon>
    </lineage>
</organism>
<evidence type="ECO:0000313" key="7">
    <source>
        <dbReference type="Proteomes" id="UP000077071"/>
    </source>
</evidence>
<evidence type="ECO:0000259" key="5">
    <source>
        <dbReference type="Pfam" id="PF01957"/>
    </source>
</evidence>
<dbReference type="PATRIC" id="fig|33888.3.peg.1440"/>
<reference evidence="6 7" key="1">
    <citation type="submission" date="2016-05" db="EMBL/GenBank/DDBJ databases">
        <title>Complete genome sequence of Rathayibacter tritici NCPPB 1953.</title>
        <authorList>
            <person name="Park J."/>
            <person name="Lee H.-H."/>
            <person name="Lee S.-W."/>
            <person name="Seo Y.-S."/>
        </authorList>
    </citation>
    <scope>NUCLEOTIDE SEQUENCE [LARGE SCALE GENOMIC DNA]</scope>
    <source>
        <strain evidence="6 7">NCPPB 1953</strain>
    </source>
</reference>
<dbReference type="InterPro" id="IPR002810">
    <property type="entry name" value="NfeD-like_C"/>
</dbReference>
<dbReference type="Gene3D" id="2.40.50.140">
    <property type="entry name" value="Nucleic acid-binding proteins"/>
    <property type="match status" value="1"/>
</dbReference>
<evidence type="ECO:0000256" key="4">
    <source>
        <dbReference type="ARBA" id="ARBA00023136"/>
    </source>
</evidence>
<keyword evidence="7" id="KW-1185">Reference proteome</keyword>
<proteinExistence type="predicted"/>
<name>A0A160KS03_9MICO</name>
<evidence type="ECO:0000313" key="6">
    <source>
        <dbReference type="EMBL" id="AND16456.1"/>
    </source>
</evidence>
<gene>
    <name evidence="6" type="ORF">A6122_1312</name>
</gene>